<comment type="caution">
    <text evidence="2">The sequence shown here is derived from an EMBL/GenBank/DDBJ whole genome shotgun (WGS) entry which is preliminary data.</text>
</comment>
<evidence type="ECO:0000313" key="2">
    <source>
        <dbReference type="EMBL" id="MCY6485894.1"/>
    </source>
</evidence>
<feature type="compositionally biased region" description="Basic and acidic residues" evidence="1">
    <location>
        <begin position="364"/>
        <end position="379"/>
    </location>
</feature>
<dbReference type="Proteomes" id="UP001078443">
    <property type="component" value="Unassembled WGS sequence"/>
</dbReference>
<dbReference type="EMBL" id="JAPQER010000015">
    <property type="protein sequence ID" value="MCY6485894.1"/>
    <property type="molecule type" value="Genomic_DNA"/>
</dbReference>
<keyword evidence="3" id="KW-1185">Reference proteome</keyword>
<organism evidence="2 3">
    <name type="scientific">Clostridium aestuarii</name>
    <dbReference type="NCBI Taxonomy" id="338193"/>
    <lineage>
        <taxon>Bacteria</taxon>
        <taxon>Bacillati</taxon>
        <taxon>Bacillota</taxon>
        <taxon>Clostridia</taxon>
        <taxon>Eubacteriales</taxon>
        <taxon>Clostridiaceae</taxon>
        <taxon>Clostridium</taxon>
    </lineage>
</organism>
<evidence type="ECO:0000313" key="3">
    <source>
        <dbReference type="Proteomes" id="UP001078443"/>
    </source>
</evidence>
<evidence type="ECO:0000256" key="1">
    <source>
        <dbReference type="SAM" id="MobiDB-lite"/>
    </source>
</evidence>
<dbReference type="RefSeq" id="WP_268042644.1">
    <property type="nucleotide sequence ID" value="NZ_JAPQER010000015.1"/>
</dbReference>
<gene>
    <name evidence="2" type="ORF">OW763_16405</name>
</gene>
<reference evidence="2" key="1">
    <citation type="submission" date="2022-12" db="EMBL/GenBank/DDBJ databases">
        <authorList>
            <person name="Wang J."/>
        </authorList>
    </citation>
    <scope>NUCLEOTIDE SEQUENCE</scope>
    <source>
        <strain evidence="2">HY-45-18</strain>
    </source>
</reference>
<proteinExistence type="predicted"/>
<feature type="region of interest" description="Disordered" evidence="1">
    <location>
        <begin position="364"/>
        <end position="394"/>
    </location>
</feature>
<name>A0ABT4D3T5_9CLOT</name>
<protein>
    <recommendedName>
        <fullName evidence="4">Replication protein</fullName>
    </recommendedName>
</protein>
<evidence type="ECO:0008006" key="4">
    <source>
        <dbReference type="Google" id="ProtNLM"/>
    </source>
</evidence>
<sequence>MLAREVQLENSKFNDKEIKDIIELLKIVLGRVDRNGYIRILNTGTYKNIYKDYKVSDMLNAKKLNKILNSGEFELVNLFYSVNTYKTKSMATEDNIFQIVNILLDVDYKKSMYGKLNSKQFIDMLEHDIFGQVVPTPSATIFTGNNVHVIYKLKYSVNATDKAKILAKRVQKHLTAELKEFNADRSSNLTTLTRFIHTHNSKNMGKVSVKTYKNISYELRELQEWLPSLPSWYQKWKENKKNKKENNKGKVTRFHTEYSLLITRVKDLEKLQELRNFRCYGYREIMCFLYRNFVIQVECDSKVAEERMLEFNSKFQRPLKENRIESKTRIVERHTYRYRNDTIITLLDIIKDEQKELDTVISKEEKGRRNNERTKEVNKTKRRNSKGLTKREQQKQDKLKQLMKLIDREHTNKEIADIMGLKIRQVQYLKKEL</sequence>
<accession>A0ABT4D3T5</accession>